<evidence type="ECO:0000259" key="1">
    <source>
        <dbReference type="PROSITE" id="PS50943"/>
    </source>
</evidence>
<dbReference type="InterPro" id="IPR001387">
    <property type="entry name" value="Cro/C1-type_HTH"/>
</dbReference>
<dbReference type="CDD" id="cd00093">
    <property type="entry name" value="HTH_XRE"/>
    <property type="match status" value="1"/>
</dbReference>
<keyword evidence="3" id="KW-1185">Reference proteome</keyword>
<evidence type="ECO:0000313" key="3">
    <source>
        <dbReference type="Proteomes" id="UP000607311"/>
    </source>
</evidence>
<dbReference type="EMBL" id="BOPD01000002">
    <property type="protein sequence ID" value="GIJ31073.1"/>
    <property type="molecule type" value="Genomic_DNA"/>
</dbReference>
<proteinExistence type="predicted"/>
<organism evidence="2 3">
    <name type="scientific">Micromonospora sediminimaris</name>
    <dbReference type="NCBI Taxonomy" id="547162"/>
    <lineage>
        <taxon>Bacteria</taxon>
        <taxon>Bacillati</taxon>
        <taxon>Actinomycetota</taxon>
        <taxon>Actinomycetes</taxon>
        <taxon>Micromonosporales</taxon>
        <taxon>Micromonosporaceae</taxon>
        <taxon>Micromonospora</taxon>
    </lineage>
</organism>
<dbReference type="Gene3D" id="1.10.260.40">
    <property type="entry name" value="lambda repressor-like DNA-binding domains"/>
    <property type="match status" value="1"/>
</dbReference>
<dbReference type="GO" id="GO:0003677">
    <property type="term" value="F:DNA binding"/>
    <property type="evidence" value="ECO:0007669"/>
    <property type="project" value="InterPro"/>
</dbReference>
<name>A0A9W5UN09_9ACTN</name>
<dbReference type="RefSeq" id="WP_232511082.1">
    <property type="nucleotide sequence ID" value="NZ_BOPD01000002.1"/>
</dbReference>
<dbReference type="SMART" id="SM00530">
    <property type="entry name" value="HTH_XRE"/>
    <property type="match status" value="1"/>
</dbReference>
<dbReference type="InterPro" id="IPR010982">
    <property type="entry name" value="Lambda_DNA-bd_dom_sf"/>
</dbReference>
<reference evidence="2" key="1">
    <citation type="submission" date="2021-01" db="EMBL/GenBank/DDBJ databases">
        <title>Whole genome shotgun sequence of Verrucosispora sediminis NBRC 107745.</title>
        <authorList>
            <person name="Komaki H."/>
            <person name="Tamura T."/>
        </authorList>
    </citation>
    <scope>NUCLEOTIDE SEQUENCE</scope>
    <source>
        <strain evidence="2">NBRC 107745</strain>
    </source>
</reference>
<feature type="domain" description="HTH cro/C1-type" evidence="1">
    <location>
        <begin position="13"/>
        <end position="68"/>
    </location>
</feature>
<dbReference type="Pfam" id="PF13560">
    <property type="entry name" value="HTH_31"/>
    <property type="match status" value="1"/>
</dbReference>
<dbReference type="AlphaFoldDB" id="A0A9W5UN09"/>
<comment type="caution">
    <text evidence="2">The sequence shown here is derived from an EMBL/GenBank/DDBJ whole genome shotgun (WGS) entry which is preliminary data.</text>
</comment>
<dbReference type="SUPFAM" id="SSF47413">
    <property type="entry name" value="lambda repressor-like DNA-binding domains"/>
    <property type="match status" value="1"/>
</dbReference>
<gene>
    <name evidence="2" type="ORF">Vse01_02210</name>
</gene>
<accession>A0A9W5UN09</accession>
<sequence>MDSVELLPVGRRVAYWRGRRKLSQQMFADRLGKSKSWVDKVERGARSLDRLSTLQQIARVLRIDAAVLVGGNTEPAEVTHRAEGVDRIRVALSRYEIPLGMPAGLRPVMPVDRMLREVGHAWTTFQYARYQQVIDIAPDLLTNAQRTYAQAPATGRTPLVEAYRITAALLIKLGDAELAWLATDRAMLAATGDRELVAAAAVQLGQVLRMSGRTREAKSLMLAGAYRIAPPEIDSGTPAELSLCGTLLSQAALAAAQHGNESTATELIDEAAGMAERVGDGHDHHHTGFGPTAVALARTAAAVESGDVRAAIGWHEKATRRPGWRWLPPEHRAAHLLDVARAYLHADDATHAARVLVEAERTAPAEVRDRPAARDVLAEIARDPRAPTTVTQLAVSLGVG</sequence>
<dbReference type="PROSITE" id="PS50943">
    <property type="entry name" value="HTH_CROC1"/>
    <property type="match status" value="1"/>
</dbReference>
<evidence type="ECO:0000313" key="2">
    <source>
        <dbReference type="EMBL" id="GIJ31073.1"/>
    </source>
</evidence>
<dbReference type="Proteomes" id="UP000607311">
    <property type="component" value="Unassembled WGS sequence"/>
</dbReference>
<protein>
    <submittedName>
        <fullName evidence="2">Transcriptional regulator</fullName>
    </submittedName>
</protein>